<comment type="caution">
    <text evidence="1">The sequence shown here is derived from an EMBL/GenBank/DDBJ whole genome shotgun (WGS) entry which is preliminary data.</text>
</comment>
<accession>A0A4Q9KYQ3</accession>
<reference evidence="3 4" key="1">
    <citation type="submission" date="2017-12" db="EMBL/GenBank/DDBJ databases">
        <authorList>
            <person name="Pombert J.-F."/>
            <person name="Haag K.L."/>
            <person name="Ebert D."/>
        </authorList>
    </citation>
    <scope>NUCLEOTIDE SEQUENCE [LARGE SCALE GENOMIC DNA]</scope>
    <source>
        <strain evidence="1">FI-OER-3-3</strain>
        <strain evidence="2">IL-G-3</strain>
    </source>
</reference>
<evidence type="ECO:0000313" key="2">
    <source>
        <dbReference type="EMBL" id="TBU18862.1"/>
    </source>
</evidence>
<evidence type="ECO:0000313" key="4">
    <source>
        <dbReference type="Proteomes" id="UP000292362"/>
    </source>
</evidence>
<dbReference type="GO" id="GO:0003676">
    <property type="term" value="F:nucleic acid binding"/>
    <property type="evidence" value="ECO:0007669"/>
    <property type="project" value="InterPro"/>
</dbReference>
<proteinExistence type="predicted"/>
<dbReference type="Gene3D" id="3.30.420.10">
    <property type="entry name" value="Ribonuclease H-like superfamily/Ribonuclease H"/>
    <property type="match status" value="1"/>
</dbReference>
<evidence type="ECO:0000313" key="3">
    <source>
        <dbReference type="Proteomes" id="UP000292282"/>
    </source>
</evidence>
<name>A0A4Q9KYQ3_9MICR</name>
<dbReference type="EMBL" id="PITJ01001100">
    <property type="protein sequence ID" value="TBU00137.1"/>
    <property type="molecule type" value="Genomic_DNA"/>
</dbReference>
<dbReference type="Proteomes" id="UP000292282">
    <property type="component" value="Unassembled WGS sequence"/>
</dbReference>
<dbReference type="VEuPathDB" id="MicrosporidiaDB:CWI37_1100p0020"/>
<dbReference type="OrthoDB" id="2193888at2759"/>
<dbReference type="Proteomes" id="UP000292362">
    <property type="component" value="Unassembled WGS sequence"/>
</dbReference>
<sequence length="78" mass="9269">MTKRVKHKRRIICFRMYVISNLGRLASIDTTIARFQFVSILTNNLESSVRNFSLEEYIFQQDIDSKYTSKVTVEFLKE</sequence>
<dbReference type="EMBL" id="PITK01000227">
    <property type="protein sequence ID" value="TBU18862.1"/>
    <property type="molecule type" value="Genomic_DNA"/>
</dbReference>
<protein>
    <submittedName>
        <fullName evidence="1">Uncharacterized protein</fullName>
    </submittedName>
</protein>
<dbReference type="AlphaFoldDB" id="A0A4Q9KYQ3"/>
<dbReference type="VEuPathDB" id="MicrosporidiaDB:CWI38_0227p0010"/>
<evidence type="ECO:0000313" key="1">
    <source>
        <dbReference type="EMBL" id="TBU00137.1"/>
    </source>
</evidence>
<gene>
    <name evidence="1" type="ORF">CWI37_1100p0020</name>
    <name evidence="2" type="ORF">CWI38_0227p0010</name>
</gene>
<keyword evidence="3" id="KW-1185">Reference proteome</keyword>
<organism evidence="1 4">
    <name type="scientific">Hamiltosporidium tvaerminnensis</name>
    <dbReference type="NCBI Taxonomy" id="1176355"/>
    <lineage>
        <taxon>Eukaryota</taxon>
        <taxon>Fungi</taxon>
        <taxon>Fungi incertae sedis</taxon>
        <taxon>Microsporidia</taxon>
        <taxon>Dubosqiidae</taxon>
        <taxon>Hamiltosporidium</taxon>
    </lineage>
</organism>
<dbReference type="InterPro" id="IPR036397">
    <property type="entry name" value="RNaseH_sf"/>
</dbReference>